<gene>
    <name evidence="1" type="ORF">FRZ06_00345</name>
</gene>
<sequence>METLDRRFLQTEDPFYQMTYTEEEQLQGACSNDPSAYFCLRFAGKEAVFKALNTSPDTVRRWNQIEILNRATGAPLVNLYGDVKNAAARAGIKNIHLSLSYDKEYAVAFCVTSE</sequence>
<protein>
    <submittedName>
        <fullName evidence="1">Holo-ACP synthase</fullName>
    </submittedName>
</protein>
<dbReference type="EMBL" id="CP042469">
    <property type="protein sequence ID" value="QOX61912.1"/>
    <property type="molecule type" value="Genomic_DNA"/>
</dbReference>
<name>A0ACD1A699_9FIRM</name>
<dbReference type="Proteomes" id="UP000594014">
    <property type="component" value="Chromosome"/>
</dbReference>
<proteinExistence type="predicted"/>
<reference evidence="1" key="1">
    <citation type="submission" date="2019-08" db="EMBL/GenBank/DDBJ databases">
        <title>Genome sequence of Clostridiales bacterium MT110.</title>
        <authorList>
            <person name="Cao J."/>
        </authorList>
    </citation>
    <scope>NUCLEOTIDE SEQUENCE</scope>
    <source>
        <strain evidence="1">MT110</strain>
    </source>
</reference>
<organism evidence="1 2">
    <name type="scientific">Anoxybacterium hadale</name>
    <dbReference type="NCBI Taxonomy" id="3408580"/>
    <lineage>
        <taxon>Bacteria</taxon>
        <taxon>Bacillati</taxon>
        <taxon>Bacillota</taxon>
        <taxon>Clostridia</taxon>
        <taxon>Peptostreptococcales</taxon>
        <taxon>Anaerovoracaceae</taxon>
        <taxon>Anoxybacterium</taxon>
    </lineage>
</organism>
<evidence type="ECO:0000313" key="1">
    <source>
        <dbReference type="EMBL" id="QOX61912.1"/>
    </source>
</evidence>
<accession>A0ACD1A699</accession>
<evidence type="ECO:0000313" key="2">
    <source>
        <dbReference type="Proteomes" id="UP000594014"/>
    </source>
</evidence>
<keyword evidence="2" id="KW-1185">Reference proteome</keyword>